<gene>
    <name evidence="3" type="ORF">HHK36_012083</name>
</gene>
<keyword evidence="2" id="KW-0812">Transmembrane</keyword>
<dbReference type="OrthoDB" id="78663at2759"/>
<evidence type="ECO:0000313" key="4">
    <source>
        <dbReference type="Proteomes" id="UP000655225"/>
    </source>
</evidence>
<feature type="transmembrane region" description="Helical" evidence="2">
    <location>
        <begin position="6"/>
        <end position="28"/>
    </location>
</feature>
<evidence type="ECO:0000313" key="3">
    <source>
        <dbReference type="EMBL" id="KAF8403973.1"/>
    </source>
</evidence>
<reference evidence="3 4" key="1">
    <citation type="submission" date="2020-04" db="EMBL/GenBank/DDBJ databases">
        <title>Plant Genome Project.</title>
        <authorList>
            <person name="Zhang R.-G."/>
        </authorList>
    </citation>
    <scope>NUCLEOTIDE SEQUENCE [LARGE SCALE GENOMIC DNA]</scope>
    <source>
        <strain evidence="3">YNK0</strain>
        <tissue evidence="3">Leaf</tissue>
    </source>
</reference>
<evidence type="ECO:0000256" key="2">
    <source>
        <dbReference type="SAM" id="Phobius"/>
    </source>
</evidence>
<keyword evidence="2" id="KW-1133">Transmembrane helix</keyword>
<protein>
    <submittedName>
        <fullName evidence="3">Uncharacterized protein</fullName>
    </submittedName>
</protein>
<feature type="transmembrane region" description="Helical" evidence="2">
    <location>
        <begin position="40"/>
        <end position="59"/>
    </location>
</feature>
<dbReference type="AlphaFoldDB" id="A0A834ZF45"/>
<accession>A0A834ZF45</accession>
<sequence>MARCHFSVLIPLPLSFSFLLVFLAYRAAQNLESTMNKEDNLGTTSLGILYLFSFFSLVASPMVRMLGSKNALVFCTTGYWLLIAVNLKAT</sequence>
<dbReference type="PANTHER" id="PTHR19444">
    <property type="entry name" value="UNC-93 RELATED"/>
    <property type="match status" value="1"/>
</dbReference>
<keyword evidence="2" id="KW-0472">Membrane</keyword>
<evidence type="ECO:0000256" key="1">
    <source>
        <dbReference type="ARBA" id="ARBA00009172"/>
    </source>
</evidence>
<organism evidence="3 4">
    <name type="scientific">Tetracentron sinense</name>
    <name type="common">Spur-leaf</name>
    <dbReference type="NCBI Taxonomy" id="13715"/>
    <lineage>
        <taxon>Eukaryota</taxon>
        <taxon>Viridiplantae</taxon>
        <taxon>Streptophyta</taxon>
        <taxon>Embryophyta</taxon>
        <taxon>Tracheophyta</taxon>
        <taxon>Spermatophyta</taxon>
        <taxon>Magnoliopsida</taxon>
        <taxon>Trochodendrales</taxon>
        <taxon>Trochodendraceae</taxon>
        <taxon>Tetracentron</taxon>
    </lineage>
</organism>
<dbReference type="EMBL" id="JABCRI010000007">
    <property type="protein sequence ID" value="KAF8403973.1"/>
    <property type="molecule type" value="Genomic_DNA"/>
</dbReference>
<comment type="caution">
    <text evidence="3">The sequence shown here is derived from an EMBL/GenBank/DDBJ whole genome shotgun (WGS) entry which is preliminary data.</text>
</comment>
<name>A0A834ZF45_TETSI</name>
<proteinExistence type="inferred from homology"/>
<comment type="similarity">
    <text evidence="1">Belongs to the unc-93 family.</text>
</comment>
<dbReference type="InterPro" id="IPR051951">
    <property type="entry name" value="UNC-93_regulatory"/>
</dbReference>
<dbReference type="OMA" id="ARCHFSV"/>
<keyword evidence="4" id="KW-1185">Reference proteome</keyword>
<feature type="transmembrane region" description="Helical" evidence="2">
    <location>
        <begin position="71"/>
        <end position="89"/>
    </location>
</feature>
<dbReference type="Proteomes" id="UP000655225">
    <property type="component" value="Unassembled WGS sequence"/>
</dbReference>
<dbReference type="PANTHER" id="PTHR19444:SF13">
    <property type="entry name" value="PROTEIN UNC-93 HOMOLOG A"/>
    <property type="match status" value="1"/>
</dbReference>